<dbReference type="OrthoDB" id="5412507at2"/>
<dbReference type="CDD" id="cd24025">
    <property type="entry name" value="ASKHA_NBD_ParM_pCBH-like"/>
    <property type="match status" value="1"/>
</dbReference>
<evidence type="ECO:0000313" key="3">
    <source>
        <dbReference type="EMBL" id="QNB45409.1"/>
    </source>
</evidence>
<protein>
    <submittedName>
        <fullName evidence="3">StbA family protein</fullName>
    </submittedName>
</protein>
<gene>
    <name evidence="3" type="ORF">BR63_03210</name>
</gene>
<evidence type="ECO:0000259" key="2">
    <source>
        <dbReference type="Pfam" id="PF21522"/>
    </source>
</evidence>
<dbReference type="SUPFAM" id="SSF53067">
    <property type="entry name" value="Actin-like ATPase domain"/>
    <property type="match status" value="2"/>
</dbReference>
<keyword evidence="4" id="KW-1185">Reference proteome</keyword>
<dbReference type="EMBL" id="CP045798">
    <property type="protein sequence ID" value="QNB45409.1"/>
    <property type="molecule type" value="Genomic_DNA"/>
</dbReference>
<dbReference type="RefSeq" id="WP_034423023.1">
    <property type="nucleotide sequence ID" value="NZ_CP045798.1"/>
</dbReference>
<feature type="domain" description="Actin homologue MreB-like C-terminal" evidence="2">
    <location>
        <begin position="182"/>
        <end position="298"/>
    </location>
</feature>
<dbReference type="InterPro" id="IPR043129">
    <property type="entry name" value="ATPase_NBD"/>
</dbReference>
<organism evidence="3 4">
    <name type="scientific">Thermanaerosceptrum fracticalcis</name>
    <dbReference type="NCBI Taxonomy" id="1712410"/>
    <lineage>
        <taxon>Bacteria</taxon>
        <taxon>Bacillati</taxon>
        <taxon>Bacillota</taxon>
        <taxon>Clostridia</taxon>
        <taxon>Eubacteriales</taxon>
        <taxon>Peptococcaceae</taxon>
        <taxon>Thermanaerosceptrum</taxon>
    </lineage>
</organism>
<dbReference type="AlphaFoldDB" id="A0A7G6E005"/>
<reference evidence="3 4" key="1">
    <citation type="journal article" date="2019" name="Front. Microbiol.">
        <title>Thermoanaerosceptrum fracticalcis gen. nov. sp. nov., a Novel Fumarate-Fermenting Microorganism From a Deep Fractured Carbonate Aquifer of the US Great Basin.</title>
        <authorList>
            <person name="Hamilton-Brehm S.D."/>
            <person name="Stewart L.E."/>
            <person name="Zavarin M."/>
            <person name="Caldwell M."/>
            <person name="Lawson P.A."/>
            <person name="Onstott T.C."/>
            <person name="Grzymski J."/>
            <person name="Neveux I."/>
            <person name="Lollar B.S."/>
            <person name="Russell C.E."/>
            <person name="Moser D.P."/>
        </authorList>
    </citation>
    <scope>NUCLEOTIDE SEQUENCE [LARGE SCALE GENOMIC DNA]</scope>
    <source>
        <strain evidence="3 4">DRI-13</strain>
    </source>
</reference>
<sequence>MFKIAIDLGYGFVKGINEAGKSILIRTAVGTGVNRQLSTFFGANEKSRDHVIISQGGVEKQYFIGNLARKEARDCSSPFEKNKIDNPSTKVLLAAAFAILNENNNEPVHIVTGPPLLYAAEQKESFRKALMEFNAVLQFVGEEKFHIIKFDKVTVFPQGAAVVYHLLKKNPELAQPGKSFVIVEIGYKTTEILMFEITSDKRIQPISGYSTTLELGMNFVEKAIDEFFFQKTGSKLIPAALDRVMNGFPVVSYNGREINLEEARNNAKDEMVRSIIDGVTQTLGEQIGFTNKLIFAGGVMQDEYISKKIKAVMTNDPVIIENSQFANALGMLEVARAVELKEAREGKA</sequence>
<evidence type="ECO:0000259" key="1">
    <source>
        <dbReference type="Pfam" id="PF17989"/>
    </source>
</evidence>
<dbReference type="Pfam" id="PF17989">
    <property type="entry name" value="ALP_N"/>
    <property type="match status" value="1"/>
</dbReference>
<dbReference type="Gene3D" id="3.30.420.40">
    <property type="match status" value="2"/>
</dbReference>
<dbReference type="KEGG" id="tfr:BR63_03210"/>
<evidence type="ECO:0000313" key="4">
    <source>
        <dbReference type="Proteomes" id="UP000515847"/>
    </source>
</evidence>
<dbReference type="InterPro" id="IPR049067">
    <property type="entry name" value="MreB-like_C"/>
</dbReference>
<dbReference type="InterPro" id="IPR040607">
    <property type="entry name" value="ALP_N"/>
</dbReference>
<feature type="domain" description="Actin-like protein N-terminal" evidence="1">
    <location>
        <begin position="5"/>
        <end position="160"/>
    </location>
</feature>
<dbReference type="Pfam" id="PF21522">
    <property type="entry name" value="MreB-like_C"/>
    <property type="match status" value="1"/>
</dbReference>
<dbReference type="Proteomes" id="UP000515847">
    <property type="component" value="Chromosome"/>
</dbReference>
<proteinExistence type="predicted"/>
<accession>A0A7G6E005</accession>
<name>A0A7G6E005_THEFR</name>